<dbReference type="EMBL" id="CP150484">
    <property type="protein sequence ID" value="WYW15941.1"/>
    <property type="molecule type" value="Genomic_DNA"/>
</dbReference>
<keyword evidence="2" id="KW-1185">Reference proteome</keyword>
<dbReference type="Proteomes" id="UP001456344">
    <property type="component" value="Chromosome"/>
</dbReference>
<evidence type="ECO:0000313" key="2">
    <source>
        <dbReference type="Proteomes" id="UP001456344"/>
    </source>
</evidence>
<dbReference type="EC" id="1.4.3.5" evidence="1"/>
<accession>A0ACD5B9A6</accession>
<protein>
    <submittedName>
        <fullName evidence="1">Pyridoxamine 5'-phosphate oxidase</fullName>
        <ecNumber evidence="1">1.4.3.5</ecNumber>
    </submittedName>
</protein>
<organism evidence="1 2">
    <name type="scientific">Amycolatopsis coloradensis</name>
    <dbReference type="NCBI Taxonomy" id="76021"/>
    <lineage>
        <taxon>Bacteria</taxon>
        <taxon>Bacillati</taxon>
        <taxon>Actinomycetota</taxon>
        <taxon>Actinomycetes</taxon>
        <taxon>Pseudonocardiales</taxon>
        <taxon>Pseudonocardiaceae</taxon>
        <taxon>Amycolatopsis</taxon>
    </lineage>
</organism>
<sequence>MMPEIKDGAAGAVGADDAVVRLPGMRVAYEGAAFDESALAETWTAQLQDWLNQAVSAGIPEPNAMVLATADPEGRPSSRTVLCKGLDERGVVFYTNYTSTKSHDLTATRYASVTFPWYALQRQVHVRGEVEKVNVAETAEYWASRPRGSQLGAWASPQSRVVDGRRALENALHGIERRFADVENIPFPPHWGGWRVRPDVVEFWQGREDRMHDRLRYVRTDDGWQIERVAP</sequence>
<reference evidence="1" key="1">
    <citation type="submission" date="2023-10" db="EMBL/GenBank/DDBJ databases">
        <title>Whole genome sequencing of actinobacterial strain Amycolatopsis sp. (BCA-696) identifies the underlying plant growth-promoting genes.</title>
        <authorList>
            <person name="Gandham P."/>
            <person name="Vadla N."/>
            <person name="Saji A."/>
            <person name="Srinivas V."/>
            <person name="Ruperao P."/>
            <person name="Selvanayagam S."/>
            <person name="Saxena R.K."/>
            <person name="Rathore A."/>
            <person name="Gopalakrishnan S."/>
            <person name="Thakur V."/>
        </authorList>
    </citation>
    <scope>NUCLEOTIDE SEQUENCE</scope>
    <source>
        <strain evidence="1">BCA-696</strain>
    </source>
</reference>
<name>A0ACD5B9A6_9PSEU</name>
<keyword evidence="1" id="KW-0560">Oxidoreductase</keyword>
<gene>
    <name evidence="1" type="primary">pdxH</name>
    <name evidence="1" type="ORF">LCL61_10270</name>
</gene>
<proteinExistence type="predicted"/>
<evidence type="ECO:0000313" key="1">
    <source>
        <dbReference type="EMBL" id="WYW15941.1"/>
    </source>
</evidence>